<accession>A0AAD6Y8I5</accession>
<reference evidence="8" key="1">
    <citation type="submission" date="2023-03" db="EMBL/GenBank/DDBJ databases">
        <title>Massive genome expansion in bonnet fungi (Mycena s.s.) driven by repeated elements and novel gene families across ecological guilds.</title>
        <authorList>
            <consortium name="Lawrence Berkeley National Laboratory"/>
            <person name="Harder C.B."/>
            <person name="Miyauchi S."/>
            <person name="Viragh M."/>
            <person name="Kuo A."/>
            <person name="Thoen E."/>
            <person name="Andreopoulos B."/>
            <person name="Lu D."/>
            <person name="Skrede I."/>
            <person name="Drula E."/>
            <person name="Henrissat B."/>
            <person name="Morin E."/>
            <person name="Kohler A."/>
            <person name="Barry K."/>
            <person name="LaButti K."/>
            <person name="Morin E."/>
            <person name="Salamov A."/>
            <person name="Lipzen A."/>
            <person name="Mereny Z."/>
            <person name="Hegedus B."/>
            <person name="Baldrian P."/>
            <person name="Stursova M."/>
            <person name="Weitz H."/>
            <person name="Taylor A."/>
            <person name="Grigoriev I.V."/>
            <person name="Nagy L.G."/>
            <person name="Martin F."/>
            <person name="Kauserud H."/>
        </authorList>
    </citation>
    <scope>NUCLEOTIDE SEQUENCE</scope>
    <source>
        <strain evidence="8">9144</strain>
    </source>
</reference>
<feature type="region of interest" description="Disordered" evidence="6">
    <location>
        <begin position="62"/>
        <end position="82"/>
    </location>
</feature>
<dbReference type="Proteomes" id="UP001219525">
    <property type="component" value="Unassembled WGS sequence"/>
</dbReference>
<dbReference type="CDD" id="cd12148">
    <property type="entry name" value="fungal_TF_MHR"/>
    <property type="match status" value="1"/>
</dbReference>
<protein>
    <recommendedName>
        <fullName evidence="7">Xylanolytic transcriptional activator regulatory domain-containing protein</fullName>
    </recommendedName>
</protein>
<keyword evidence="4" id="KW-0804">Transcription</keyword>
<evidence type="ECO:0000259" key="7">
    <source>
        <dbReference type="SMART" id="SM00906"/>
    </source>
</evidence>
<dbReference type="GO" id="GO:0008270">
    <property type="term" value="F:zinc ion binding"/>
    <property type="evidence" value="ECO:0007669"/>
    <property type="project" value="InterPro"/>
</dbReference>
<dbReference type="InterPro" id="IPR050815">
    <property type="entry name" value="TF_fung"/>
</dbReference>
<gene>
    <name evidence="8" type="ORF">GGX14DRAFT_473944</name>
</gene>
<evidence type="ECO:0000256" key="6">
    <source>
        <dbReference type="SAM" id="MobiDB-lite"/>
    </source>
</evidence>
<dbReference type="PANTHER" id="PTHR47338:SF29">
    <property type="entry name" value="ZN(2)-C6 FUNGAL-TYPE DOMAIN-CONTAINING PROTEIN"/>
    <property type="match status" value="1"/>
</dbReference>
<keyword evidence="5" id="KW-0539">Nucleus</keyword>
<evidence type="ECO:0000313" key="8">
    <source>
        <dbReference type="EMBL" id="KAJ7196294.1"/>
    </source>
</evidence>
<evidence type="ECO:0000256" key="1">
    <source>
        <dbReference type="ARBA" id="ARBA00004123"/>
    </source>
</evidence>
<evidence type="ECO:0000256" key="2">
    <source>
        <dbReference type="ARBA" id="ARBA00022723"/>
    </source>
</evidence>
<dbReference type="EMBL" id="JARJCW010000085">
    <property type="protein sequence ID" value="KAJ7196294.1"/>
    <property type="molecule type" value="Genomic_DNA"/>
</dbReference>
<evidence type="ECO:0000256" key="3">
    <source>
        <dbReference type="ARBA" id="ARBA00023015"/>
    </source>
</evidence>
<evidence type="ECO:0000256" key="4">
    <source>
        <dbReference type="ARBA" id="ARBA00023163"/>
    </source>
</evidence>
<dbReference type="GO" id="GO:0003677">
    <property type="term" value="F:DNA binding"/>
    <property type="evidence" value="ECO:0007669"/>
    <property type="project" value="InterPro"/>
</dbReference>
<dbReference type="PANTHER" id="PTHR47338">
    <property type="entry name" value="ZN(II)2CYS6 TRANSCRIPTION FACTOR (EUROFUNG)-RELATED"/>
    <property type="match status" value="1"/>
</dbReference>
<evidence type="ECO:0000313" key="9">
    <source>
        <dbReference type="Proteomes" id="UP001219525"/>
    </source>
</evidence>
<feature type="compositionally biased region" description="Polar residues" evidence="6">
    <location>
        <begin position="62"/>
        <end position="73"/>
    </location>
</feature>
<dbReference type="SMART" id="SM00906">
    <property type="entry name" value="Fungal_trans"/>
    <property type="match status" value="1"/>
</dbReference>
<keyword evidence="9" id="KW-1185">Reference proteome</keyword>
<dbReference type="Pfam" id="PF04082">
    <property type="entry name" value="Fungal_trans"/>
    <property type="match status" value="1"/>
</dbReference>
<dbReference type="GO" id="GO:0000981">
    <property type="term" value="F:DNA-binding transcription factor activity, RNA polymerase II-specific"/>
    <property type="evidence" value="ECO:0007669"/>
    <property type="project" value="InterPro"/>
</dbReference>
<keyword evidence="2" id="KW-0479">Metal-binding</keyword>
<organism evidence="8 9">
    <name type="scientific">Mycena pura</name>
    <dbReference type="NCBI Taxonomy" id="153505"/>
    <lineage>
        <taxon>Eukaryota</taxon>
        <taxon>Fungi</taxon>
        <taxon>Dikarya</taxon>
        <taxon>Basidiomycota</taxon>
        <taxon>Agaricomycotina</taxon>
        <taxon>Agaricomycetes</taxon>
        <taxon>Agaricomycetidae</taxon>
        <taxon>Agaricales</taxon>
        <taxon>Marasmiineae</taxon>
        <taxon>Mycenaceae</taxon>
        <taxon>Mycena</taxon>
    </lineage>
</organism>
<dbReference type="AlphaFoldDB" id="A0AAD6Y8I5"/>
<comment type="subcellular location">
    <subcellularLocation>
        <location evidence="1">Nucleus</location>
    </subcellularLocation>
</comment>
<proteinExistence type="predicted"/>
<dbReference type="GO" id="GO:0005634">
    <property type="term" value="C:nucleus"/>
    <property type="evidence" value="ECO:0007669"/>
    <property type="project" value="UniProtKB-SubCell"/>
</dbReference>
<feature type="domain" description="Xylanolytic transcriptional activator regulatory" evidence="7">
    <location>
        <begin position="202"/>
        <end position="301"/>
    </location>
</feature>
<keyword evidence="3" id="KW-0805">Transcription regulation</keyword>
<dbReference type="InterPro" id="IPR007219">
    <property type="entry name" value="XnlR_reg_dom"/>
</dbReference>
<comment type="caution">
    <text evidence="8">The sequence shown here is derived from an EMBL/GenBank/DDBJ whole genome shotgun (WGS) entry which is preliminary data.</text>
</comment>
<evidence type="ECO:0000256" key="5">
    <source>
        <dbReference type="ARBA" id="ARBA00023242"/>
    </source>
</evidence>
<name>A0AAD6Y8I5_9AGAR</name>
<dbReference type="GO" id="GO:0006351">
    <property type="term" value="P:DNA-templated transcription"/>
    <property type="evidence" value="ECO:0007669"/>
    <property type="project" value="InterPro"/>
</dbReference>
<sequence>MEGRSRTQQLEETIKKLHSRIGELEAAASDGQSSIFLHEPYDSGDVSFLPLEIPPFVDSWTATSPSTRVNTPTSSSSSSSLLLEEPPADIMEALVDAFLNNFTQVGFFLDPACFRESALLACPFGHYKRPSPALLSAVYMWGARLSQAPLHPLYNEDAFLVCALQNIHQDLGGQHPHRVMHSMQAEVLLSVYYLTLGRPVEGIYHSSAAVSLAISAGLHMHKSASQALESEDQGVFRPGLCMLETPLPPARGAQEETERIRAFWTVVVVNNYWVAAHGSPSAIPYADTPIDTPWPCDVDEYADAVAPVSAFPSYFAARAMPIFDCQHLLDTMAMPQAGGGAGTVARFLSGLDVEGFSALALLSKASILMERAITFSTRYSGHPDAHAFDTLDAILQQLTLDIPLGVDMELSGVDVPKRSILMVTQSLAHAAIIRLHAHRVHTSDTSRSKYFAAARAVVRIINVTDWSQWRHMDPIMGILWTIVCEVFIAELTTMQSFGVVGRLSQQHQDVSAYLETILTTMRNFASTSPLIEYFSTRVQQAYSAVLTTN</sequence>